<evidence type="ECO:0000256" key="3">
    <source>
        <dbReference type="ARBA" id="ARBA00023125"/>
    </source>
</evidence>
<dbReference type="InterPro" id="IPR036390">
    <property type="entry name" value="WH_DNA-bd_sf"/>
</dbReference>
<dbReference type="GO" id="GO:0003677">
    <property type="term" value="F:DNA binding"/>
    <property type="evidence" value="ECO:0007669"/>
    <property type="project" value="UniProtKB-KW"/>
</dbReference>
<dbReference type="Pfam" id="PF03965">
    <property type="entry name" value="Penicillinase_R"/>
    <property type="match status" value="1"/>
</dbReference>
<dbReference type="SUPFAM" id="SSF46785">
    <property type="entry name" value="Winged helix' DNA-binding domain"/>
    <property type="match status" value="1"/>
</dbReference>
<evidence type="ECO:0000256" key="4">
    <source>
        <dbReference type="ARBA" id="ARBA00023163"/>
    </source>
</evidence>
<proteinExistence type="inferred from homology"/>
<accession>A0A0G0MQF1</accession>
<evidence type="ECO:0000256" key="2">
    <source>
        <dbReference type="ARBA" id="ARBA00023015"/>
    </source>
</evidence>
<dbReference type="Gene3D" id="1.10.10.10">
    <property type="entry name" value="Winged helix-like DNA-binding domain superfamily/Winged helix DNA-binding domain"/>
    <property type="match status" value="1"/>
</dbReference>
<protein>
    <recommendedName>
        <fullName evidence="7">Transcriptional repressor, CopY family</fullName>
    </recommendedName>
</protein>
<evidence type="ECO:0000313" key="5">
    <source>
        <dbReference type="EMBL" id="KKQ67131.1"/>
    </source>
</evidence>
<dbReference type="InterPro" id="IPR036388">
    <property type="entry name" value="WH-like_DNA-bd_sf"/>
</dbReference>
<dbReference type="AlphaFoldDB" id="A0A0G0MQF1"/>
<comment type="caution">
    <text evidence="5">The sequence shown here is derived from an EMBL/GenBank/DDBJ whole genome shotgun (WGS) entry which is preliminary data.</text>
</comment>
<keyword evidence="2" id="KW-0805">Transcription regulation</keyword>
<keyword evidence="3" id="KW-0238">DNA-binding</keyword>
<dbReference type="PIRSF" id="PIRSF019455">
    <property type="entry name" value="CopR_AtkY"/>
    <property type="match status" value="1"/>
</dbReference>
<dbReference type="InterPro" id="IPR005650">
    <property type="entry name" value="BlaI_family"/>
</dbReference>
<sequence>MNKKRVTGKVLGDLESEVMEIIWSQKGAVSVKSVTEILIKRRQIAYTTVMTIMARLVNKGVLIRHMRGASYLYKPKVSKEQFVARAVHGIFSSAVSSLGEEVLAHFIKEIQKISPKKRQELLKILGED</sequence>
<reference evidence="5 6" key="1">
    <citation type="journal article" date="2015" name="Nature">
        <title>rRNA introns, odd ribosomes, and small enigmatic genomes across a large radiation of phyla.</title>
        <authorList>
            <person name="Brown C.T."/>
            <person name="Hug L.A."/>
            <person name="Thomas B.C."/>
            <person name="Sharon I."/>
            <person name="Castelle C.J."/>
            <person name="Singh A."/>
            <person name="Wilkins M.J."/>
            <person name="Williams K.H."/>
            <person name="Banfield J.F."/>
        </authorList>
    </citation>
    <scope>NUCLEOTIDE SEQUENCE [LARGE SCALE GENOMIC DNA]</scope>
</reference>
<evidence type="ECO:0000313" key="6">
    <source>
        <dbReference type="Proteomes" id="UP000034235"/>
    </source>
</evidence>
<evidence type="ECO:0008006" key="7">
    <source>
        <dbReference type="Google" id="ProtNLM"/>
    </source>
</evidence>
<organism evidence="5 6">
    <name type="scientific">Candidatus Daviesbacteria bacterium GW2011_GWA2_38_24</name>
    <dbReference type="NCBI Taxonomy" id="1618422"/>
    <lineage>
        <taxon>Bacteria</taxon>
        <taxon>Candidatus Daviesiibacteriota</taxon>
    </lineage>
</organism>
<comment type="similarity">
    <text evidence="1">Belongs to the BlaI transcriptional regulatory family.</text>
</comment>
<evidence type="ECO:0000256" key="1">
    <source>
        <dbReference type="ARBA" id="ARBA00011046"/>
    </source>
</evidence>
<dbReference type="EMBL" id="LBUP01000001">
    <property type="protein sequence ID" value="KKQ67131.1"/>
    <property type="molecule type" value="Genomic_DNA"/>
</dbReference>
<gene>
    <name evidence="5" type="ORF">US86_C0001G0058</name>
</gene>
<keyword evidence="4" id="KW-0804">Transcription</keyword>
<dbReference type="GO" id="GO:0045892">
    <property type="term" value="P:negative regulation of DNA-templated transcription"/>
    <property type="evidence" value="ECO:0007669"/>
    <property type="project" value="InterPro"/>
</dbReference>
<name>A0A0G0MQF1_9BACT</name>
<dbReference type="Proteomes" id="UP000034235">
    <property type="component" value="Unassembled WGS sequence"/>
</dbReference>